<keyword evidence="2" id="KW-1185">Reference proteome</keyword>
<evidence type="ECO:0000313" key="3">
    <source>
        <dbReference type="RefSeq" id="XP_030384194.1"/>
    </source>
</evidence>
<feature type="compositionally biased region" description="Polar residues" evidence="1">
    <location>
        <begin position="701"/>
        <end position="711"/>
    </location>
</feature>
<feature type="region of interest" description="Disordered" evidence="1">
    <location>
        <begin position="926"/>
        <end position="1012"/>
    </location>
</feature>
<dbReference type="GeneID" id="115631545"/>
<feature type="compositionally biased region" description="Polar residues" evidence="1">
    <location>
        <begin position="328"/>
        <end position="342"/>
    </location>
</feature>
<evidence type="ECO:0000313" key="2">
    <source>
        <dbReference type="Proteomes" id="UP000504634"/>
    </source>
</evidence>
<feature type="compositionally biased region" description="Polar residues" evidence="1">
    <location>
        <begin position="121"/>
        <end position="139"/>
    </location>
</feature>
<feature type="compositionally biased region" description="Polar residues" evidence="1">
    <location>
        <begin position="729"/>
        <end position="740"/>
    </location>
</feature>
<feature type="region of interest" description="Disordered" evidence="1">
    <location>
        <begin position="300"/>
        <end position="342"/>
    </location>
</feature>
<dbReference type="OrthoDB" id="6367309at2759"/>
<feature type="compositionally biased region" description="Basic residues" evidence="1">
    <location>
        <begin position="747"/>
        <end position="758"/>
    </location>
</feature>
<sequence length="1182" mass="130627">MFGSKLRSWMETHIVRPRKKGNKRKELESGSAGKKAGTLPQSSNLKSKSTTLPTSPVLTSSGGSHSVIASPVRRREVSPIQCHTPSRYGWQSPDQDTITSPKSDNLLYAPHRYHRQPQIPPKSSQQLNVPNSKDSSSADKSPIKVNCSSSSISSLSWSTGSKEPSMHSTVAKHTTFKLESAELALSRSYSDYHDTMPELVATAEEEVEYEEVGALLLRPQPPQGRQDIADYQRPHSENLTSLHLSYDMKSSEDSNHVRYGRLLPSKLATQVSDSVESLTVKSECLAAPLPVLPPAPSVGRLRNSRGLPRSNLMPGSRAPLGMAGPPHSLSSPESAYSTGYSTDGTSPCAGNYNPPEYYINMRTGTHYFPKSVNSLAIEAQRYKFGLNRIEEMSPLDPLPKSSFGNTCANNFGQPRLEPSPSPLALRHAAPKLFESPSPRQRCRIRTNPWYSTGETPAMHLTPAAGAATASATTTIMRMEVDATSTTSTTSSGIKSSNELEALAMERSKKNITITSTPLCRKNGNKLGMGMGTSAPTNMNAALLSKSYESSEGSSSSTEVENARAYSPHTIKRKHFERLGTMVAASEQAACSKDIIHRQVLSECQIMQQESLFVVSDDEATLNEMIGKFDESYVYEKETDILSSDSDPTDCASELDTGQDAGDECDTDELLDIDFIDTSSMQELVLERKELQRNLGSCHYYPNTSPTRSALRQSFERKSSVRSRRSVRSAKNTQDVQSGGVVSSAALQRRRKRFMKTRKKSCENRDKHLESPLQRPRESRSVGGTPVCLRRNHQLGGAKDRIYKTSPLSNRSNSLIFGTVPEKHFMTIAESEKALLKADMEADMKYRQLIMEAESLLESMKNSLQSIPRDTPVASPRRLNPLANKRVEMLKNSEVESKKQAAPQKEPTSDHELAAAINKRIELLKFETASAPNSPKMGRCSPRKTHLTNFMNQNAPPELPPRKNNAADQPYKVPLSPQLQLNGRRLQSSPLGSPRSSRRLQSSPSPSPRRSGLWNMALLNLNGSDSELECITVERQSTEDVANHNYLQQEPALQFNNADYNNSNVALSESSVQASFYCPHSEPLKRKVYKGSSSFERIKKTFDLELDMSQQTKTDVCGFPGENRQQQSKLVSVSAKSSMHDVNNDTAETQSNHCKQQILLSTIVDLKRSLEHQSYELSGLNGE</sequence>
<feature type="compositionally biased region" description="Basic and acidic residues" evidence="1">
    <location>
        <begin position="759"/>
        <end position="779"/>
    </location>
</feature>
<dbReference type="Proteomes" id="UP000504634">
    <property type="component" value="Unplaced"/>
</dbReference>
<feature type="compositionally biased region" description="Polar residues" evidence="1">
    <location>
        <begin position="92"/>
        <end position="103"/>
    </location>
</feature>
<feature type="compositionally biased region" description="Low complexity" evidence="1">
    <location>
        <begin position="148"/>
        <end position="161"/>
    </location>
</feature>
<dbReference type="RefSeq" id="XP_030384194.1">
    <property type="nucleotide sequence ID" value="XM_030528334.1"/>
</dbReference>
<dbReference type="AlphaFoldDB" id="A0A6J2U786"/>
<name>A0A6J2U786_DROLE</name>
<reference evidence="3" key="1">
    <citation type="submission" date="2025-08" db="UniProtKB">
        <authorList>
            <consortium name="RefSeq"/>
        </authorList>
    </citation>
    <scope>IDENTIFICATION</scope>
    <source>
        <strain evidence="3">11010-0011.00</strain>
        <tissue evidence="3">Whole body</tissue>
    </source>
</reference>
<proteinExistence type="predicted"/>
<evidence type="ECO:0000256" key="1">
    <source>
        <dbReference type="SAM" id="MobiDB-lite"/>
    </source>
</evidence>
<gene>
    <name evidence="3" type="primary">LOC115631545</name>
</gene>
<accession>A0A6J2U786</accession>
<organism evidence="2 3">
    <name type="scientific">Drosophila lebanonensis</name>
    <name type="common">Fruit fly</name>
    <name type="synonym">Scaptodrosophila lebanonensis</name>
    <dbReference type="NCBI Taxonomy" id="7225"/>
    <lineage>
        <taxon>Eukaryota</taxon>
        <taxon>Metazoa</taxon>
        <taxon>Ecdysozoa</taxon>
        <taxon>Arthropoda</taxon>
        <taxon>Hexapoda</taxon>
        <taxon>Insecta</taxon>
        <taxon>Pterygota</taxon>
        <taxon>Neoptera</taxon>
        <taxon>Endopterygota</taxon>
        <taxon>Diptera</taxon>
        <taxon>Brachycera</taxon>
        <taxon>Muscomorpha</taxon>
        <taxon>Ephydroidea</taxon>
        <taxon>Drosophilidae</taxon>
        <taxon>Scaptodrosophila</taxon>
    </lineage>
</organism>
<protein>
    <submittedName>
        <fullName evidence="3">Uncharacterized protein LOC115631545 isoform X2</fullName>
    </submittedName>
</protein>
<feature type="region of interest" description="Disordered" evidence="1">
    <location>
        <begin position="701"/>
        <end position="787"/>
    </location>
</feature>
<feature type="region of interest" description="Disordered" evidence="1">
    <location>
        <begin position="1"/>
        <end position="166"/>
    </location>
</feature>
<feature type="compositionally biased region" description="Low complexity" evidence="1">
    <location>
        <begin position="983"/>
        <end position="1012"/>
    </location>
</feature>
<feature type="compositionally biased region" description="Low complexity" evidence="1">
    <location>
        <begin position="42"/>
        <end position="61"/>
    </location>
</feature>
<feature type="region of interest" description="Disordered" evidence="1">
    <location>
        <begin position="890"/>
        <end position="910"/>
    </location>
</feature>